<keyword evidence="3" id="KW-0378">Hydrolase</keyword>
<dbReference type="GO" id="GO:0016740">
    <property type="term" value="F:transferase activity"/>
    <property type="evidence" value="ECO:0007669"/>
    <property type="project" value="UniProtKB-KW"/>
</dbReference>
<dbReference type="EMBL" id="CP002018">
    <property type="protein sequence ID" value="AEM40306.1"/>
    <property type="molecule type" value="Genomic_DNA"/>
</dbReference>
<dbReference type="PANTHER" id="PTHR37946:SF1">
    <property type="entry name" value="SLL1969 PROTEIN"/>
    <property type="match status" value="1"/>
</dbReference>
<dbReference type="PANTHER" id="PTHR37946">
    <property type="entry name" value="SLL1969 PROTEIN"/>
    <property type="match status" value="1"/>
</dbReference>
<evidence type="ECO:0000256" key="1">
    <source>
        <dbReference type="SAM" id="SignalP"/>
    </source>
</evidence>
<protein>
    <submittedName>
        <fullName evidence="3">Acetyltransferase and hydrolase with the alpha/beta hydrolase fold-like protein</fullName>
    </submittedName>
</protein>
<dbReference type="RefSeq" id="WP_014537552.1">
    <property type="nucleotide sequence ID" value="NC_017384.1"/>
</dbReference>
<dbReference type="Proteomes" id="UP000000692">
    <property type="component" value="Chromosome"/>
</dbReference>
<dbReference type="AlphaFoldDB" id="F9YAD3"/>
<dbReference type="PATRIC" id="fig|759362.5.peg.488"/>
<evidence type="ECO:0000313" key="3">
    <source>
        <dbReference type="EMBL" id="AEM40306.1"/>
    </source>
</evidence>
<feature type="chain" id="PRO_5003395753" evidence="1">
    <location>
        <begin position="22"/>
        <end position="266"/>
    </location>
</feature>
<keyword evidence="1" id="KW-0732">Signal</keyword>
<dbReference type="Gene3D" id="3.40.50.1820">
    <property type="entry name" value="alpha/beta hydrolase"/>
    <property type="match status" value="1"/>
</dbReference>
<evidence type="ECO:0000259" key="2">
    <source>
        <dbReference type="Pfam" id="PF12697"/>
    </source>
</evidence>
<dbReference type="HOGENOM" id="CLU_075528_1_0_5"/>
<reference evidence="3 4" key="1">
    <citation type="journal article" date="2011" name="J. Bacteriol.">
        <title>Complete genome sequence of the industrial strain Ketogulonicigenium vulgare WSH-001.</title>
        <authorList>
            <person name="Liu L."/>
            <person name="Li Y."/>
            <person name="Zhang J."/>
            <person name="Zhou Z."/>
            <person name="Liu J."/>
            <person name="Li X."/>
            <person name="Zhou J."/>
            <person name="Du G."/>
            <person name="Wang L."/>
            <person name="Chen J."/>
        </authorList>
    </citation>
    <scope>NUCLEOTIDE SEQUENCE [LARGE SCALE GENOMIC DNA]</scope>
    <source>
        <strain evidence="3 4">WSH-001</strain>
    </source>
</reference>
<evidence type="ECO:0000313" key="4">
    <source>
        <dbReference type="Proteomes" id="UP000000692"/>
    </source>
</evidence>
<dbReference type="Pfam" id="PF12697">
    <property type="entry name" value="Abhydrolase_6"/>
    <property type="match status" value="1"/>
</dbReference>
<dbReference type="InterPro" id="IPR029058">
    <property type="entry name" value="AB_hydrolase_fold"/>
</dbReference>
<dbReference type="GO" id="GO:0016787">
    <property type="term" value="F:hydrolase activity"/>
    <property type="evidence" value="ECO:0007669"/>
    <property type="project" value="UniProtKB-KW"/>
</dbReference>
<gene>
    <name evidence="3" type="ordered locus">KVU_0467</name>
</gene>
<sequence>MQGMKPLILAALAITAGPAMAQTPAFTLAAPDTGECVVLLHGLARSEASLAPMGEALKIAGYRVVNSGYPSTAEPIEALVAQHLPQDIAECGKRRVNFVTHSMGGILVRAYLADNHVPDLGRIVMLAPPNQGSELVDIFGDFAPFQWMNGPAGLQLGTGADSVPNTLGPANGYDIGIIAGNAPLNPLMSLAFEGEHDGKVSVASTRLEGMRDHLVLPVSHTFLMNNPLVIAQTVTYLREGAFNHDLTLGGVLSAAVDEALRAFNGQ</sequence>
<accession>F9YAD3</accession>
<proteinExistence type="predicted"/>
<dbReference type="InterPro" id="IPR000073">
    <property type="entry name" value="AB_hydrolase_1"/>
</dbReference>
<name>F9YAD3_KETVW</name>
<keyword evidence="4" id="KW-1185">Reference proteome</keyword>
<dbReference type="OrthoDB" id="556502at2"/>
<keyword evidence="3" id="KW-0808">Transferase</keyword>
<dbReference type="eggNOG" id="COG1075">
    <property type="taxonomic scope" value="Bacteria"/>
</dbReference>
<dbReference type="SUPFAM" id="SSF53474">
    <property type="entry name" value="alpha/beta-Hydrolases"/>
    <property type="match status" value="1"/>
</dbReference>
<dbReference type="KEGG" id="kvl:KVU_0467"/>
<feature type="domain" description="AB hydrolase-1" evidence="2">
    <location>
        <begin position="37"/>
        <end position="150"/>
    </location>
</feature>
<organism evidence="3 4">
    <name type="scientific">Ketogulonicigenium vulgare (strain WSH-001)</name>
    <dbReference type="NCBI Taxonomy" id="759362"/>
    <lineage>
        <taxon>Bacteria</taxon>
        <taxon>Pseudomonadati</taxon>
        <taxon>Pseudomonadota</taxon>
        <taxon>Alphaproteobacteria</taxon>
        <taxon>Rhodobacterales</taxon>
        <taxon>Roseobacteraceae</taxon>
        <taxon>Ketogulonicigenium</taxon>
    </lineage>
</organism>
<feature type="signal peptide" evidence="1">
    <location>
        <begin position="1"/>
        <end position="21"/>
    </location>
</feature>